<proteinExistence type="predicted"/>
<dbReference type="EMBL" id="JBHTMU010000055">
    <property type="protein sequence ID" value="MFD1344554.1"/>
    <property type="molecule type" value="Genomic_DNA"/>
</dbReference>
<protein>
    <submittedName>
        <fullName evidence="1">Uncharacterized protein</fullName>
    </submittedName>
</protein>
<evidence type="ECO:0000313" key="1">
    <source>
        <dbReference type="EMBL" id="MFD1344554.1"/>
    </source>
</evidence>
<sequence length="140" mass="14692">MTLLEIGHLRESAEQDAYGDGTEGAFRRLADQIADQARASGAGALSYDFGAPYDFDDVAFSHSNAVVRGGFVGGVDDRGAMLRITGETTIEFSDSFEDPLDVGIEAGGTPFPITGSWTARFSAEVTKDAGRSAYGAVGGW</sequence>
<dbReference type="RefSeq" id="WP_386806131.1">
    <property type="nucleotide sequence ID" value="NZ_JBHTMU010000055.1"/>
</dbReference>
<organism evidence="1 2">
    <name type="scientific">Litorisediminicola beolgyonensis</name>
    <dbReference type="NCBI Taxonomy" id="1173614"/>
    <lineage>
        <taxon>Bacteria</taxon>
        <taxon>Pseudomonadati</taxon>
        <taxon>Pseudomonadota</taxon>
        <taxon>Alphaproteobacteria</taxon>
        <taxon>Rhodobacterales</taxon>
        <taxon>Paracoccaceae</taxon>
        <taxon>Litorisediminicola</taxon>
    </lineage>
</organism>
<comment type="caution">
    <text evidence="1">The sequence shown here is derived from an EMBL/GenBank/DDBJ whole genome shotgun (WGS) entry which is preliminary data.</text>
</comment>
<keyword evidence="2" id="KW-1185">Reference proteome</keyword>
<dbReference type="Proteomes" id="UP001597135">
    <property type="component" value="Unassembled WGS sequence"/>
</dbReference>
<accession>A0ABW3ZN76</accession>
<name>A0ABW3ZN76_9RHOB</name>
<gene>
    <name evidence="1" type="ORF">ACFQ4E_19140</name>
</gene>
<reference evidence="2" key="1">
    <citation type="journal article" date="2019" name="Int. J. Syst. Evol. Microbiol.">
        <title>The Global Catalogue of Microorganisms (GCM) 10K type strain sequencing project: providing services to taxonomists for standard genome sequencing and annotation.</title>
        <authorList>
            <consortium name="The Broad Institute Genomics Platform"/>
            <consortium name="The Broad Institute Genome Sequencing Center for Infectious Disease"/>
            <person name="Wu L."/>
            <person name="Ma J."/>
        </authorList>
    </citation>
    <scope>NUCLEOTIDE SEQUENCE [LARGE SCALE GENOMIC DNA]</scope>
    <source>
        <strain evidence="2">CCUG 62953</strain>
    </source>
</reference>
<evidence type="ECO:0000313" key="2">
    <source>
        <dbReference type="Proteomes" id="UP001597135"/>
    </source>
</evidence>